<dbReference type="PANTHER" id="PTHR48071">
    <property type="entry name" value="SRCR DOMAIN-CONTAINING PROTEIN"/>
    <property type="match status" value="1"/>
</dbReference>
<dbReference type="InterPro" id="IPR036772">
    <property type="entry name" value="SRCR-like_dom_sf"/>
</dbReference>
<reference evidence="4" key="1">
    <citation type="journal article" date="2019" name="bioRxiv">
        <title>The Genome of the Zebra Mussel, Dreissena polymorpha: A Resource for Invasive Species Research.</title>
        <authorList>
            <person name="McCartney M.A."/>
            <person name="Auch B."/>
            <person name="Kono T."/>
            <person name="Mallez S."/>
            <person name="Zhang Y."/>
            <person name="Obille A."/>
            <person name="Becker A."/>
            <person name="Abrahante J.E."/>
            <person name="Garbe J."/>
            <person name="Badalamenti J.P."/>
            <person name="Herman A."/>
            <person name="Mangelson H."/>
            <person name="Liachko I."/>
            <person name="Sullivan S."/>
            <person name="Sone E.D."/>
            <person name="Koren S."/>
            <person name="Silverstein K.A.T."/>
            <person name="Beckman K.B."/>
            <person name="Gohl D.M."/>
        </authorList>
    </citation>
    <scope>NUCLEOTIDE SEQUENCE</scope>
    <source>
        <strain evidence="4">Duluth1</strain>
        <tissue evidence="4">Whole animal</tissue>
    </source>
</reference>
<dbReference type="EMBL" id="JAIWYP010000003">
    <property type="protein sequence ID" value="KAH3856676.1"/>
    <property type="molecule type" value="Genomic_DNA"/>
</dbReference>
<dbReference type="GO" id="GO:0016020">
    <property type="term" value="C:membrane"/>
    <property type="evidence" value="ECO:0007669"/>
    <property type="project" value="InterPro"/>
</dbReference>
<dbReference type="InterPro" id="IPR001190">
    <property type="entry name" value="SRCR"/>
</dbReference>
<dbReference type="Proteomes" id="UP000828390">
    <property type="component" value="Unassembled WGS sequence"/>
</dbReference>
<evidence type="ECO:0000256" key="1">
    <source>
        <dbReference type="ARBA" id="ARBA00023157"/>
    </source>
</evidence>
<dbReference type="PRINTS" id="PR00258">
    <property type="entry name" value="SPERACTRCPTR"/>
</dbReference>
<dbReference type="Pfam" id="PF00530">
    <property type="entry name" value="SRCR"/>
    <property type="match status" value="1"/>
</dbReference>
<evidence type="ECO:0000256" key="2">
    <source>
        <dbReference type="PROSITE-ProRule" id="PRU00196"/>
    </source>
</evidence>
<gene>
    <name evidence="4" type="ORF">DPMN_099268</name>
</gene>
<dbReference type="SUPFAM" id="SSF56487">
    <property type="entry name" value="SRCR-like"/>
    <property type="match status" value="1"/>
</dbReference>
<dbReference type="SMART" id="SM00202">
    <property type="entry name" value="SR"/>
    <property type="match status" value="1"/>
</dbReference>
<dbReference type="PANTHER" id="PTHR48071:SF18">
    <property type="entry name" value="DELETED IN MALIGNANT BRAIN TUMORS 1 PROTEIN-RELATED"/>
    <property type="match status" value="1"/>
</dbReference>
<evidence type="ECO:0000313" key="4">
    <source>
        <dbReference type="EMBL" id="KAH3856676.1"/>
    </source>
</evidence>
<keyword evidence="5" id="KW-1185">Reference proteome</keyword>
<organism evidence="4 5">
    <name type="scientific">Dreissena polymorpha</name>
    <name type="common">Zebra mussel</name>
    <name type="synonym">Mytilus polymorpha</name>
    <dbReference type="NCBI Taxonomy" id="45954"/>
    <lineage>
        <taxon>Eukaryota</taxon>
        <taxon>Metazoa</taxon>
        <taxon>Spiralia</taxon>
        <taxon>Lophotrochozoa</taxon>
        <taxon>Mollusca</taxon>
        <taxon>Bivalvia</taxon>
        <taxon>Autobranchia</taxon>
        <taxon>Heteroconchia</taxon>
        <taxon>Euheterodonta</taxon>
        <taxon>Imparidentia</taxon>
        <taxon>Neoheterodontei</taxon>
        <taxon>Myida</taxon>
        <taxon>Dreissenoidea</taxon>
        <taxon>Dreissenidae</taxon>
        <taxon>Dreissena</taxon>
    </lineage>
</organism>
<evidence type="ECO:0000313" key="5">
    <source>
        <dbReference type="Proteomes" id="UP000828390"/>
    </source>
</evidence>
<protein>
    <recommendedName>
        <fullName evidence="3">SRCR domain-containing protein</fullName>
    </recommendedName>
</protein>
<reference evidence="4" key="2">
    <citation type="submission" date="2020-11" db="EMBL/GenBank/DDBJ databases">
        <authorList>
            <person name="McCartney M.A."/>
            <person name="Auch B."/>
            <person name="Kono T."/>
            <person name="Mallez S."/>
            <person name="Becker A."/>
            <person name="Gohl D.M."/>
            <person name="Silverstein K.A.T."/>
            <person name="Koren S."/>
            <person name="Bechman K.B."/>
            <person name="Herman A."/>
            <person name="Abrahante J.E."/>
            <person name="Garbe J."/>
        </authorList>
    </citation>
    <scope>NUCLEOTIDE SEQUENCE</scope>
    <source>
        <strain evidence="4">Duluth1</strain>
        <tissue evidence="4">Whole animal</tissue>
    </source>
</reference>
<evidence type="ECO:0000259" key="3">
    <source>
        <dbReference type="PROSITE" id="PS50287"/>
    </source>
</evidence>
<dbReference type="PROSITE" id="PS50287">
    <property type="entry name" value="SRCR_2"/>
    <property type="match status" value="1"/>
</dbReference>
<dbReference type="Gene3D" id="3.10.250.10">
    <property type="entry name" value="SRCR-like domain"/>
    <property type="match status" value="1"/>
</dbReference>
<comment type="caution">
    <text evidence="4">The sequence shown here is derived from an EMBL/GenBank/DDBJ whole genome shotgun (WGS) entry which is preliminary data.</text>
</comment>
<feature type="domain" description="SRCR" evidence="3">
    <location>
        <begin position="1"/>
        <end position="57"/>
    </location>
</feature>
<accession>A0A9D4LGY6</accession>
<dbReference type="AlphaFoldDB" id="A0A9D4LGY6"/>
<name>A0A9D4LGY6_DREPO</name>
<comment type="caution">
    <text evidence="2">Lacks conserved residue(s) required for the propagation of feature annotation.</text>
</comment>
<proteinExistence type="predicted"/>
<keyword evidence="1 2" id="KW-1015">Disulfide bond</keyword>
<sequence>MFAPAALSSATYGQGTGKIWLDDVKCIGTESSLFNCQANNWGEGNCNHGEDVGVDCNFSEHSTVYYYDVFYIQHTIY</sequence>
<feature type="disulfide bond" evidence="2">
    <location>
        <begin position="26"/>
        <end position="36"/>
    </location>
</feature>